<evidence type="ECO:0000256" key="5">
    <source>
        <dbReference type="ARBA" id="ARBA00022840"/>
    </source>
</evidence>
<evidence type="ECO:0000256" key="4">
    <source>
        <dbReference type="ARBA" id="ARBA00022763"/>
    </source>
</evidence>
<dbReference type="CDD" id="cd03285">
    <property type="entry name" value="ABC_MSH2_euk"/>
    <property type="match status" value="1"/>
</dbReference>
<dbReference type="InterPro" id="IPR007695">
    <property type="entry name" value="DNA_mismatch_repair_MutS-lik_N"/>
</dbReference>
<feature type="domain" description="DNA mismatch repair proteins mutS family" evidence="10">
    <location>
        <begin position="804"/>
        <end position="820"/>
    </location>
</feature>
<dbReference type="SMART" id="SM00534">
    <property type="entry name" value="MUTSac"/>
    <property type="match status" value="1"/>
</dbReference>
<dbReference type="Pfam" id="PF05188">
    <property type="entry name" value="MutS_II"/>
    <property type="match status" value="1"/>
</dbReference>
<dbReference type="SMART" id="SM00533">
    <property type="entry name" value="MUTSd"/>
    <property type="match status" value="1"/>
</dbReference>
<comment type="caution">
    <text evidence="11">The sequence shown here is derived from an EMBL/GenBank/DDBJ whole genome shotgun (WGS) entry which is preliminary data.</text>
</comment>
<dbReference type="InterPro" id="IPR007860">
    <property type="entry name" value="DNA_mmatch_repair_MutS_con_dom"/>
</dbReference>
<dbReference type="InterPro" id="IPR036187">
    <property type="entry name" value="DNA_mismatch_repair_MutS_sf"/>
</dbReference>
<name>A0ABQ0FQ94_APOSI</name>
<evidence type="ECO:0000256" key="6">
    <source>
        <dbReference type="ARBA" id="ARBA00023125"/>
    </source>
</evidence>
<evidence type="ECO:0000259" key="10">
    <source>
        <dbReference type="PROSITE" id="PS00486"/>
    </source>
</evidence>
<feature type="region of interest" description="Disordered" evidence="9">
    <location>
        <begin position="962"/>
        <end position="1334"/>
    </location>
</feature>
<evidence type="ECO:0000256" key="9">
    <source>
        <dbReference type="SAM" id="MobiDB-lite"/>
    </source>
</evidence>
<dbReference type="Gene3D" id="3.40.50.300">
    <property type="entry name" value="P-loop containing nucleotide triphosphate hydrolases"/>
    <property type="match status" value="1"/>
</dbReference>
<dbReference type="Gene3D" id="3.30.420.110">
    <property type="entry name" value="MutS, connector domain"/>
    <property type="match status" value="1"/>
</dbReference>
<dbReference type="PANTHER" id="PTHR11361:SF35">
    <property type="entry name" value="DNA MISMATCH REPAIR PROTEIN MSH2"/>
    <property type="match status" value="1"/>
</dbReference>
<dbReference type="Pfam" id="PF00488">
    <property type="entry name" value="MutS_V"/>
    <property type="match status" value="1"/>
</dbReference>
<comment type="subcellular location">
    <subcellularLocation>
        <location evidence="1">Nucleus</location>
    </subcellularLocation>
</comment>
<dbReference type="Gene3D" id="3.40.1170.10">
    <property type="entry name" value="DNA repair protein MutS, domain I"/>
    <property type="match status" value="1"/>
</dbReference>
<dbReference type="InterPro" id="IPR016151">
    <property type="entry name" value="DNA_mismatch_repair_MutS_N"/>
</dbReference>
<dbReference type="PROSITE" id="PS00486">
    <property type="entry name" value="DNA_MISMATCH_REPAIR_2"/>
    <property type="match status" value="1"/>
</dbReference>
<dbReference type="InterPro" id="IPR007861">
    <property type="entry name" value="DNA_mismatch_repair_MutS_clamp"/>
</dbReference>
<evidence type="ECO:0000256" key="1">
    <source>
        <dbReference type="ARBA" id="ARBA00004123"/>
    </source>
</evidence>
<evidence type="ECO:0000256" key="2">
    <source>
        <dbReference type="ARBA" id="ARBA00019549"/>
    </source>
</evidence>
<dbReference type="InterPro" id="IPR032642">
    <property type="entry name" value="Msh2_ATP-bd"/>
</dbReference>
<reference evidence="11 12" key="1">
    <citation type="submission" date="2024-08" db="EMBL/GenBank/DDBJ databases">
        <title>The draft genome of Apodemus speciosus.</title>
        <authorList>
            <person name="Nabeshima K."/>
            <person name="Suzuki S."/>
            <person name="Onuma M."/>
        </authorList>
    </citation>
    <scope>NUCLEOTIDE SEQUENCE [LARGE SCALE GENOMIC DNA]</scope>
    <source>
        <strain evidence="11">IB14-021</strain>
    </source>
</reference>
<evidence type="ECO:0000313" key="11">
    <source>
        <dbReference type="EMBL" id="GAB1301396.1"/>
    </source>
</evidence>
<keyword evidence="12" id="KW-1185">Reference proteome</keyword>
<dbReference type="Pfam" id="PF05192">
    <property type="entry name" value="MutS_III"/>
    <property type="match status" value="1"/>
</dbReference>
<evidence type="ECO:0000256" key="7">
    <source>
        <dbReference type="ARBA" id="ARBA00023242"/>
    </source>
</evidence>
<keyword evidence="7" id="KW-0539">Nucleus</keyword>
<keyword evidence="4" id="KW-0227">DNA damage</keyword>
<dbReference type="InterPro" id="IPR045076">
    <property type="entry name" value="MutS"/>
</dbReference>
<keyword evidence="5" id="KW-0067">ATP-binding</keyword>
<dbReference type="Pfam" id="PF05190">
    <property type="entry name" value="MutS_IV"/>
    <property type="match status" value="1"/>
</dbReference>
<organism evidence="11 12">
    <name type="scientific">Apodemus speciosus</name>
    <name type="common">Large Japanese field mouse</name>
    <dbReference type="NCBI Taxonomy" id="105296"/>
    <lineage>
        <taxon>Eukaryota</taxon>
        <taxon>Metazoa</taxon>
        <taxon>Chordata</taxon>
        <taxon>Craniata</taxon>
        <taxon>Vertebrata</taxon>
        <taxon>Euteleostomi</taxon>
        <taxon>Mammalia</taxon>
        <taxon>Eutheria</taxon>
        <taxon>Euarchontoglires</taxon>
        <taxon>Glires</taxon>
        <taxon>Rodentia</taxon>
        <taxon>Myomorpha</taxon>
        <taxon>Muroidea</taxon>
        <taxon>Muridae</taxon>
        <taxon>Murinae</taxon>
        <taxon>Apodemus</taxon>
    </lineage>
</organism>
<dbReference type="Proteomes" id="UP001623349">
    <property type="component" value="Unassembled WGS sequence"/>
</dbReference>
<dbReference type="InterPro" id="IPR007696">
    <property type="entry name" value="DNA_mismatch_repair_MutS_core"/>
</dbReference>
<dbReference type="Gene3D" id="1.10.1420.10">
    <property type="match status" value="2"/>
</dbReference>
<gene>
    <name evidence="11" type="ORF">APTSU1_001663400</name>
</gene>
<dbReference type="InterPro" id="IPR000432">
    <property type="entry name" value="DNA_mismatch_repair_MutS_C"/>
</dbReference>
<keyword evidence="6" id="KW-0238">DNA-binding</keyword>
<evidence type="ECO:0000313" key="12">
    <source>
        <dbReference type="Proteomes" id="UP001623349"/>
    </source>
</evidence>
<keyword evidence="3" id="KW-0547">Nucleotide-binding</keyword>
<dbReference type="InterPro" id="IPR027417">
    <property type="entry name" value="P-loop_NTPase"/>
</dbReference>
<dbReference type="InterPro" id="IPR036678">
    <property type="entry name" value="MutS_con_dom_sf"/>
</dbReference>
<proteinExistence type="predicted"/>
<protein>
    <recommendedName>
        <fullName evidence="2">DNA mismatch repair protein Msh2</fullName>
    </recommendedName>
    <alternativeName>
        <fullName evidence="8">MutS protein homolog 2</fullName>
    </alternativeName>
</protein>
<evidence type="ECO:0000256" key="8">
    <source>
        <dbReference type="ARBA" id="ARBA00029795"/>
    </source>
</evidence>
<dbReference type="SUPFAM" id="SSF48334">
    <property type="entry name" value="DNA repair protein MutS, domain III"/>
    <property type="match status" value="1"/>
</dbReference>
<dbReference type="PANTHER" id="PTHR11361">
    <property type="entry name" value="DNA MISMATCH REPAIR PROTEIN MUTS FAMILY MEMBER"/>
    <property type="match status" value="1"/>
</dbReference>
<evidence type="ECO:0000256" key="3">
    <source>
        <dbReference type="ARBA" id="ARBA00022741"/>
    </source>
</evidence>
<dbReference type="SUPFAM" id="SSF52540">
    <property type="entry name" value="P-loop containing nucleoside triphosphate hydrolases"/>
    <property type="match status" value="1"/>
</dbReference>
<accession>A0ABQ0FQ94</accession>
<sequence length="1433" mass="161519">MAVQPKETLQLEGAAEAGFVRFFEGMPEKPSTTVRLFDRGDFYTAHGEDALLAAREVFKTQGVIKYMGPAGAKTLQSVVLSKMNFESFVKDLLLVRQYRVEVYKNKAGNKASKENDWYLAFKASPGNLSQFEDILFGNNDMSASIGVMGIKMSMVDGQRQVGVGYVDSIQRKLGLCEFPDNDQFSNLEALLIQIGPKECVLPGGETTGDMGKLRQVIQRGGILITERKRAEFSTKDIYQDLNRLLKGKKGEQINSAVLPEMENQVAVSSLSAVIKFLELLSDDSNFGQFELAAFDFSQYMKLDMAAVRALNLFQGSVEDTTGSQSLAALLNKCKTAQGQRLVNQWIKQPLMDRNRIEERVLLNLVEAFIEDSELRQSLQEDLLRRFPDLNRLAKKFQRQAANLQDCYRLYQGVNQLPNVIQALEKYQGRHQPLLLAVFVTPLIDLRSDFSKFQEMIETTLDMDQVTAKRHSQHCVRCPCCSPLFGTTVGHRLGHLPCVQLSSEHCRPVENHEFLVKPSFDPNLSELREVMDGLEKKMQSTLISAARGLGLDPGKQIKLDSSAQFGYYFRVTCKEEKVLRNNKNFSTVDIQKNGVKFTNRSESLLYQRLSGHGFSGELSSLNEEYTKNKGEYEEAQDAIVKEIVNISSGYVEPMQTLNDVLAHLDAVVSFAHVSNAAPVPYVRPVILERGKGRIILKASRHACVEVQDEVAFIPNDVHFEKDKQMFHIITGPNMGGKSTYIRQTGVIVLMAQIGCFVPCESAEVSIVDCILARVGAGDSQLKGVSTFMAEMLETASILRSATKDSLIIIDELGRGTSTYDGFGLAWAISDYIATKIGAFCMFATHFHELTALASQIPTVNNLHVTALTTEETLTMLYQVRKGVCDQSFGIHVAELANFPRHVIECAKQKALELEEFQSIGTSLGCDDSEPTAKRRCLEREGCSVMKGLHCCLVLAASQSIRGDRPYSDIRGDRPYGDIRSDRPYGDMRGDRPYSDMRGDRPYSDMRGDRPGDGDIHSDIRGNRPYGDIRSDRPYSDIRGNRPYSDMRGDRPYSDIRGDRPYSDIRGDRPGDSDMRGDICGDRPYSNIHSDIRGDRPYSDIRGDRPYSDMRGDRPYSDICGDRPYSDMRGDIRGDRPYSDIHGYGDIHSDIRGDRPYSDIHSDIRGDRRGDSDIHSDIRGDRPYSDIRGDRPYSDIRGDRPYSDIRGDRPYGDIRGDRPYGDIRGDRPYSDIRGDRPYSDIRGDRPYSDIRGDRPYSDIRGDRPYSDIRGDRPYSDIRGDRPYSDICGDRPYSDIRGDRPYSDIHGDRPHSDIRGDRPYSDIRGDRPYSDIRGDRPYSDICGHRPYSDIRGHRPYSDICGDRPYSDIRGDRPYSDIHGDRQGEKIILEFLSKVKQVPFPDMSEESISVRLKQLKAEVVAKNNSFVNEIISRVKAS</sequence>
<feature type="compositionally biased region" description="Basic and acidic residues" evidence="9">
    <location>
        <begin position="1088"/>
        <end position="1334"/>
    </location>
</feature>
<feature type="compositionally biased region" description="Basic and acidic residues" evidence="9">
    <location>
        <begin position="962"/>
        <end position="1079"/>
    </location>
</feature>
<dbReference type="Pfam" id="PF01624">
    <property type="entry name" value="MutS_I"/>
    <property type="match status" value="1"/>
</dbReference>
<dbReference type="EMBL" id="BAAFST010000017">
    <property type="protein sequence ID" value="GAB1301396.1"/>
    <property type="molecule type" value="Genomic_DNA"/>
</dbReference>